<gene>
    <name evidence="6" type="ORF">ACEZDE_04870</name>
</gene>
<dbReference type="InterPro" id="IPR005158">
    <property type="entry name" value="BTAD"/>
</dbReference>
<evidence type="ECO:0000313" key="7">
    <source>
        <dbReference type="Proteomes" id="UP001592531"/>
    </source>
</evidence>
<dbReference type="PRINTS" id="PR00364">
    <property type="entry name" value="DISEASERSIST"/>
</dbReference>
<evidence type="ECO:0000256" key="4">
    <source>
        <dbReference type="SAM" id="MobiDB-lite"/>
    </source>
</evidence>
<keyword evidence="1" id="KW-0902">Two-component regulatory system</keyword>
<evidence type="ECO:0000313" key="6">
    <source>
        <dbReference type="EMBL" id="MFC1415970.1"/>
    </source>
</evidence>
<dbReference type="InterPro" id="IPR027417">
    <property type="entry name" value="P-loop_NTPase"/>
</dbReference>
<keyword evidence="7" id="KW-1185">Reference proteome</keyword>
<evidence type="ECO:0000256" key="1">
    <source>
        <dbReference type="ARBA" id="ARBA00023012"/>
    </source>
</evidence>
<protein>
    <submittedName>
        <fullName evidence="6">BTAD domain-containing putative transcriptional regulator</fullName>
    </submittedName>
</protein>
<dbReference type="SMART" id="SM01043">
    <property type="entry name" value="BTAD"/>
    <property type="match status" value="1"/>
</dbReference>
<evidence type="ECO:0000256" key="2">
    <source>
        <dbReference type="ARBA" id="ARBA00023015"/>
    </source>
</evidence>
<sequence>MLRLRRQLGREAGARIRTVAPGYRVDVLDGELDEAEFLLGCRTGHSLLARGDHQGASRALAAALALWRGDPLTDLPQTADVLVRVRQLLETRLTAWQDRIAADLSLGRHQELVPELRGLAGAHPLREALHGQLMLALYRSGRQAEALEAFQALRRTLVDELGVEPSGPLRHLHSRILGSDPALGPDPVPRPDSGQGGGAEGAEPEAHAPVTIPDGADAVAAASGPRNSGSGVRQLPADTRAFTGRSGELLTLLALAEQADAAGADGPDGPDVGTVVVSAIDGMGGVGKTALVVHAAHRLAERFPDGQLFLDLHGHTPGRAPLTSAEALGRLLRSLGADPRSIPGEPGERAAFYRDRLAGTRTLILLDNAASTAQVRPLLPGAPGSLVLITSRRRLAGLDDADPLHLDPLSRAEARALLHTVAGTERLPVGNPATEEIISLCGCLPQALRIIAARLRHHPVLRPEELAALLRDEKARLDHLSDGERSLVVDFDCSYSALPAAEQLLFRRLSLVPGADFDGCAAAALLGPAATGREPADAERLLESLLDRNLLVQQAPGRYRFHDLVQLYARGVAAGAGAGGPEAWEHEAARERLLDYYAGTEQPPSVTPAVLSALTLVPQGSCAF</sequence>
<keyword evidence="3" id="KW-0804">Transcription</keyword>
<accession>A0ABV6VQF7</accession>
<comment type="caution">
    <text evidence="6">The sequence shown here is derived from an EMBL/GenBank/DDBJ whole genome shotgun (WGS) entry which is preliminary data.</text>
</comment>
<dbReference type="PANTHER" id="PTHR35807">
    <property type="entry name" value="TRANSCRIPTIONAL REGULATOR REDD-RELATED"/>
    <property type="match status" value="1"/>
</dbReference>
<feature type="region of interest" description="Disordered" evidence="4">
    <location>
        <begin position="172"/>
        <end position="210"/>
    </location>
</feature>
<reference evidence="6 7" key="1">
    <citation type="submission" date="2024-09" db="EMBL/GenBank/DDBJ databases">
        <authorList>
            <person name="Lee S.D."/>
        </authorList>
    </citation>
    <scope>NUCLEOTIDE SEQUENCE [LARGE SCALE GENOMIC DNA]</scope>
    <source>
        <strain evidence="6 7">N8-3</strain>
    </source>
</reference>
<dbReference type="SUPFAM" id="SSF52540">
    <property type="entry name" value="P-loop containing nucleoside triphosphate hydrolases"/>
    <property type="match status" value="1"/>
</dbReference>
<evidence type="ECO:0000256" key="3">
    <source>
        <dbReference type="ARBA" id="ARBA00023163"/>
    </source>
</evidence>
<evidence type="ECO:0000259" key="5">
    <source>
        <dbReference type="SMART" id="SM01043"/>
    </source>
</evidence>
<dbReference type="PANTHER" id="PTHR35807:SF1">
    <property type="entry name" value="TRANSCRIPTIONAL REGULATOR REDD"/>
    <property type="match status" value="1"/>
</dbReference>
<dbReference type="CDD" id="cd15831">
    <property type="entry name" value="BTAD"/>
    <property type="match status" value="1"/>
</dbReference>
<dbReference type="EMBL" id="JBHFAB010000003">
    <property type="protein sequence ID" value="MFC1415970.1"/>
    <property type="molecule type" value="Genomic_DNA"/>
</dbReference>
<proteinExistence type="predicted"/>
<dbReference type="Gene3D" id="1.25.40.10">
    <property type="entry name" value="Tetratricopeptide repeat domain"/>
    <property type="match status" value="1"/>
</dbReference>
<organism evidence="6 7">
    <name type="scientific">Streptacidiphilus cavernicola</name>
    <dbReference type="NCBI Taxonomy" id="3342716"/>
    <lineage>
        <taxon>Bacteria</taxon>
        <taxon>Bacillati</taxon>
        <taxon>Actinomycetota</taxon>
        <taxon>Actinomycetes</taxon>
        <taxon>Kitasatosporales</taxon>
        <taxon>Streptomycetaceae</taxon>
        <taxon>Streptacidiphilus</taxon>
    </lineage>
</organism>
<dbReference type="SUPFAM" id="SSF48452">
    <property type="entry name" value="TPR-like"/>
    <property type="match status" value="1"/>
</dbReference>
<dbReference type="InterPro" id="IPR051677">
    <property type="entry name" value="AfsR-DnrI-RedD_regulator"/>
</dbReference>
<dbReference type="Proteomes" id="UP001592531">
    <property type="component" value="Unassembled WGS sequence"/>
</dbReference>
<dbReference type="InterPro" id="IPR011990">
    <property type="entry name" value="TPR-like_helical_dom_sf"/>
</dbReference>
<keyword evidence="2" id="KW-0805">Transcription regulation</keyword>
<dbReference type="RefSeq" id="WP_380532654.1">
    <property type="nucleotide sequence ID" value="NZ_JBHFAB010000003.1"/>
</dbReference>
<dbReference type="Pfam" id="PF03704">
    <property type="entry name" value="BTAD"/>
    <property type="match status" value="1"/>
</dbReference>
<name>A0ABV6VQF7_9ACTN</name>
<dbReference type="Gene3D" id="3.40.50.300">
    <property type="entry name" value="P-loop containing nucleotide triphosphate hydrolases"/>
    <property type="match status" value="1"/>
</dbReference>
<feature type="domain" description="Bacterial transcriptional activator" evidence="5">
    <location>
        <begin position="32"/>
        <end position="177"/>
    </location>
</feature>